<dbReference type="OrthoDB" id="3270899at2759"/>
<dbReference type="Proteomes" id="UP000027195">
    <property type="component" value="Unassembled WGS sequence"/>
</dbReference>
<accession>A0A067MR51</accession>
<organism evidence="1 2">
    <name type="scientific">Botryobasidium botryosum (strain FD-172 SS1)</name>
    <dbReference type="NCBI Taxonomy" id="930990"/>
    <lineage>
        <taxon>Eukaryota</taxon>
        <taxon>Fungi</taxon>
        <taxon>Dikarya</taxon>
        <taxon>Basidiomycota</taxon>
        <taxon>Agaricomycotina</taxon>
        <taxon>Agaricomycetes</taxon>
        <taxon>Cantharellales</taxon>
        <taxon>Botryobasidiaceae</taxon>
        <taxon>Botryobasidium</taxon>
    </lineage>
</organism>
<dbReference type="EMBL" id="KL198022">
    <property type="protein sequence ID" value="KDQ18218.1"/>
    <property type="molecule type" value="Genomic_DNA"/>
</dbReference>
<gene>
    <name evidence="1" type="ORF">BOTBODRAFT_185573</name>
</gene>
<evidence type="ECO:0000313" key="1">
    <source>
        <dbReference type="EMBL" id="KDQ18218.1"/>
    </source>
</evidence>
<protein>
    <submittedName>
        <fullName evidence="1">Uncharacterized protein</fullName>
    </submittedName>
</protein>
<evidence type="ECO:0000313" key="2">
    <source>
        <dbReference type="Proteomes" id="UP000027195"/>
    </source>
</evidence>
<dbReference type="HOGENOM" id="CLU_045841_0_0_1"/>
<reference evidence="2" key="1">
    <citation type="journal article" date="2014" name="Proc. Natl. Acad. Sci. U.S.A.">
        <title>Extensive sampling of basidiomycete genomes demonstrates inadequacy of the white-rot/brown-rot paradigm for wood decay fungi.</title>
        <authorList>
            <person name="Riley R."/>
            <person name="Salamov A.A."/>
            <person name="Brown D.W."/>
            <person name="Nagy L.G."/>
            <person name="Floudas D."/>
            <person name="Held B.W."/>
            <person name="Levasseur A."/>
            <person name="Lombard V."/>
            <person name="Morin E."/>
            <person name="Otillar R."/>
            <person name="Lindquist E.A."/>
            <person name="Sun H."/>
            <person name="LaButti K.M."/>
            <person name="Schmutz J."/>
            <person name="Jabbour D."/>
            <person name="Luo H."/>
            <person name="Baker S.E."/>
            <person name="Pisabarro A.G."/>
            <person name="Walton J.D."/>
            <person name="Blanchette R.A."/>
            <person name="Henrissat B."/>
            <person name="Martin F."/>
            <person name="Cullen D."/>
            <person name="Hibbett D.S."/>
            <person name="Grigoriev I.V."/>
        </authorList>
    </citation>
    <scope>NUCLEOTIDE SEQUENCE [LARGE SCALE GENOMIC DNA]</scope>
    <source>
        <strain evidence="2">FD-172 SS1</strain>
    </source>
</reference>
<dbReference type="InParanoid" id="A0A067MR51"/>
<proteinExistence type="predicted"/>
<dbReference type="AlphaFoldDB" id="A0A067MR51"/>
<name>A0A067MR51_BOTB1</name>
<sequence>MDEAQRSSSYDRISVEKGSLGAERLADLCNKVPGYIHCDLEDSEGDADIYYVYGWLLIYEGFGKRDLRWEIHYILWAEFVRIARKDPGSEIREFQNFDLIIMPILSNDLWDAPFGLNTKSNVERCLSAISHLETRYPLWPKLAELLRAGDGLTSARDLDQVAFTMGNARPKTVVPSPYMRLPKRGQVIKRCMSILGYYNIYHKSYIPDQAITFGELPTPDPERAYWYMQEYAPLLRIAGSICILLGRGQSKKPRPWRVLKRIVITPVSRPELDEWMMGEFICPLSFEVLRNLPTHAWTPYTLREDHSNGLTDEEIAARLRPWDDFAAETLKRFVNIEEKRMGPSFSSSLRVLALVEIGFVENSRTNQLDLFMLQATVGHWPKASRIL</sequence>
<keyword evidence="2" id="KW-1185">Reference proteome</keyword>